<accession>U6G9D8</accession>
<dbReference type="AlphaFoldDB" id="U6G9D8"/>
<reference evidence="1" key="1">
    <citation type="submission" date="2013-10" db="EMBL/GenBank/DDBJ databases">
        <title>Genomic analysis of the causative agents of coccidiosis in chickens.</title>
        <authorList>
            <person name="Reid A.J."/>
            <person name="Blake D."/>
            <person name="Billington K."/>
            <person name="Browne H."/>
            <person name="Dunn M."/>
            <person name="Hung S."/>
            <person name="Kawahara F."/>
            <person name="Miranda-Saavedra D."/>
            <person name="Mourier T."/>
            <person name="Nagra H."/>
            <person name="Otto T.D."/>
            <person name="Rawlings N."/>
            <person name="Sanchez A."/>
            <person name="Sanders M."/>
            <person name="Subramaniam C."/>
            <person name="Tay Y."/>
            <person name="Dear P."/>
            <person name="Doerig C."/>
            <person name="Gruber A."/>
            <person name="Parkinson J."/>
            <person name="Shirley M."/>
            <person name="Wan K.L."/>
            <person name="Berriman M."/>
            <person name="Tomley F."/>
            <person name="Pain A."/>
        </authorList>
    </citation>
    <scope>NUCLEOTIDE SEQUENCE [LARGE SCALE GENOMIC DNA]</scope>
    <source>
        <strain evidence="1">Houghton</strain>
    </source>
</reference>
<organism evidence="1 2">
    <name type="scientific">Eimeria praecox</name>
    <dbReference type="NCBI Taxonomy" id="51316"/>
    <lineage>
        <taxon>Eukaryota</taxon>
        <taxon>Sar</taxon>
        <taxon>Alveolata</taxon>
        <taxon>Apicomplexa</taxon>
        <taxon>Conoidasida</taxon>
        <taxon>Coccidia</taxon>
        <taxon>Eucoccidiorida</taxon>
        <taxon>Eimeriorina</taxon>
        <taxon>Eimeriidae</taxon>
        <taxon>Eimeria</taxon>
    </lineage>
</organism>
<dbReference type="VEuPathDB" id="ToxoDB:EPH_0039390"/>
<reference evidence="1" key="2">
    <citation type="submission" date="2013-10" db="EMBL/GenBank/DDBJ databases">
        <authorList>
            <person name="Aslett M."/>
        </authorList>
    </citation>
    <scope>NUCLEOTIDE SEQUENCE [LARGE SCALE GENOMIC DNA]</scope>
    <source>
        <strain evidence="1">Houghton</strain>
    </source>
</reference>
<dbReference type="EMBL" id="HG690785">
    <property type="protein sequence ID" value="CDI75214.1"/>
    <property type="molecule type" value="Genomic_DNA"/>
</dbReference>
<protein>
    <submittedName>
        <fullName evidence="1">Uncharacterized protein</fullName>
    </submittedName>
</protein>
<dbReference type="Proteomes" id="UP000018201">
    <property type="component" value="Unassembled WGS sequence"/>
</dbReference>
<keyword evidence="2" id="KW-1185">Reference proteome</keyword>
<evidence type="ECO:0000313" key="2">
    <source>
        <dbReference type="Proteomes" id="UP000018201"/>
    </source>
</evidence>
<name>U6G9D8_9EIME</name>
<proteinExistence type="predicted"/>
<sequence length="67" mass="7946">MQEQLSHPHRGASTVSAVPLHRPDCSRHFSHLPLLLLRHYFLLLLLQQQQQQQQQQEEEEALDHIFL</sequence>
<gene>
    <name evidence="1" type="ORF">EPH_0039390</name>
</gene>
<evidence type="ECO:0000313" key="1">
    <source>
        <dbReference type="EMBL" id="CDI75214.1"/>
    </source>
</evidence>